<reference evidence="3" key="1">
    <citation type="submission" date="2021-06" db="EMBL/GenBank/DDBJ databases">
        <authorList>
            <person name="Hodson N. C."/>
            <person name="Mongue J. A."/>
            <person name="Jaron S. K."/>
        </authorList>
    </citation>
    <scope>NUCLEOTIDE SEQUENCE</scope>
</reference>
<name>A0A8J2KRV0_9HEXA</name>
<comment type="caution">
    <text evidence="3">The sequence shown here is derived from an EMBL/GenBank/DDBJ whole genome shotgun (WGS) entry which is preliminary data.</text>
</comment>
<feature type="signal peptide" evidence="2">
    <location>
        <begin position="1"/>
        <end position="21"/>
    </location>
</feature>
<sequence>MASNFLLKLALLILVATAVVAAPASQENVTENLEQTTEGNTDYLTSEESSRELTDDEEALLESMMRNYVGARFFVPTGPRYGHRYPGGFRRYGSGWNRYSPYFYRRPYYRPSPFFW</sequence>
<evidence type="ECO:0000256" key="1">
    <source>
        <dbReference type="SAM" id="MobiDB-lite"/>
    </source>
</evidence>
<feature type="compositionally biased region" description="Polar residues" evidence="1">
    <location>
        <begin position="25"/>
        <end position="47"/>
    </location>
</feature>
<gene>
    <name evidence="3" type="ORF">AFUS01_LOCUS32837</name>
</gene>
<dbReference type="Proteomes" id="UP000708208">
    <property type="component" value="Unassembled WGS sequence"/>
</dbReference>
<evidence type="ECO:0000256" key="2">
    <source>
        <dbReference type="SAM" id="SignalP"/>
    </source>
</evidence>
<dbReference type="AlphaFoldDB" id="A0A8J2KRV0"/>
<evidence type="ECO:0000313" key="3">
    <source>
        <dbReference type="EMBL" id="CAG7822572.1"/>
    </source>
</evidence>
<proteinExistence type="predicted"/>
<dbReference type="EMBL" id="CAJVCH010526797">
    <property type="protein sequence ID" value="CAG7822572.1"/>
    <property type="molecule type" value="Genomic_DNA"/>
</dbReference>
<keyword evidence="4" id="KW-1185">Reference proteome</keyword>
<evidence type="ECO:0000313" key="4">
    <source>
        <dbReference type="Proteomes" id="UP000708208"/>
    </source>
</evidence>
<protein>
    <submittedName>
        <fullName evidence="3">Uncharacterized protein</fullName>
    </submittedName>
</protein>
<feature type="region of interest" description="Disordered" evidence="1">
    <location>
        <begin position="25"/>
        <end position="51"/>
    </location>
</feature>
<accession>A0A8J2KRV0</accession>
<keyword evidence="2" id="KW-0732">Signal</keyword>
<organism evidence="3 4">
    <name type="scientific">Allacma fusca</name>
    <dbReference type="NCBI Taxonomy" id="39272"/>
    <lineage>
        <taxon>Eukaryota</taxon>
        <taxon>Metazoa</taxon>
        <taxon>Ecdysozoa</taxon>
        <taxon>Arthropoda</taxon>
        <taxon>Hexapoda</taxon>
        <taxon>Collembola</taxon>
        <taxon>Symphypleona</taxon>
        <taxon>Sminthuridae</taxon>
        <taxon>Allacma</taxon>
    </lineage>
</organism>
<feature type="chain" id="PRO_5035286785" evidence="2">
    <location>
        <begin position="22"/>
        <end position="116"/>
    </location>
</feature>